<accession>A0A6I8SWJ8</accession>
<evidence type="ECO:0000313" key="7">
    <source>
        <dbReference type="Ensembl" id="ENSXETP00000099399"/>
    </source>
</evidence>
<evidence type="ECO:0000256" key="5">
    <source>
        <dbReference type="ARBA" id="ARBA00023242"/>
    </source>
</evidence>
<comment type="subcellular location">
    <subcellularLocation>
        <location evidence="1">Nucleus</location>
        <location evidence="1">Nucleolus</location>
    </subcellularLocation>
</comment>
<dbReference type="Pfam" id="PF04147">
    <property type="entry name" value="Nop14"/>
    <property type="match status" value="1"/>
</dbReference>
<organism evidence="7">
    <name type="scientific">Xenopus tropicalis</name>
    <name type="common">Western clawed frog</name>
    <name type="synonym">Silurana tropicalis</name>
    <dbReference type="NCBI Taxonomy" id="8364"/>
    <lineage>
        <taxon>Eukaryota</taxon>
        <taxon>Metazoa</taxon>
        <taxon>Chordata</taxon>
        <taxon>Craniata</taxon>
        <taxon>Vertebrata</taxon>
        <taxon>Euteleostomi</taxon>
        <taxon>Amphibia</taxon>
        <taxon>Batrachia</taxon>
        <taxon>Anura</taxon>
        <taxon>Pipoidea</taxon>
        <taxon>Pipidae</taxon>
        <taxon>Xenopodinae</taxon>
        <taxon>Xenopus</taxon>
        <taxon>Silurana</taxon>
    </lineage>
</organism>
<dbReference type="GeneTree" id="ENSGT00390000017459"/>
<dbReference type="Ensembl" id="ENSXETT00000077415">
    <property type="protein sequence ID" value="ENSXETP00000099399"/>
    <property type="gene ID" value="ENSXETG00000039877"/>
</dbReference>
<evidence type="ECO:0000256" key="6">
    <source>
        <dbReference type="ARBA" id="ARBA00024695"/>
    </source>
</evidence>
<comment type="similarity">
    <text evidence="2">Belongs to the NOP14 family.</text>
</comment>
<reference evidence="7" key="1">
    <citation type="journal article" date="2010" name="Science">
        <title>The genome of the Western clawed frog Xenopus tropicalis.</title>
        <authorList>
            <person name="Hellsten U."/>
            <person name="Harland R.M."/>
            <person name="Gilchrist M.J."/>
            <person name="Hendrix D."/>
            <person name="Jurka J."/>
            <person name="Kapitonov V."/>
            <person name="Ovcharenko I."/>
            <person name="Putnam N.H."/>
            <person name="Shu S."/>
            <person name="Taher L."/>
            <person name="Blitz I.L."/>
            <person name="Blumberg B."/>
            <person name="Dichmann D.S."/>
            <person name="Dubchak I."/>
            <person name="Amaya E."/>
            <person name="Detter J.C."/>
            <person name="Fletcher R."/>
            <person name="Gerhard D.S."/>
            <person name="Goodstein D."/>
            <person name="Graves T."/>
            <person name="Grigoriev I.V."/>
            <person name="Grimwood J."/>
            <person name="Kawashima T."/>
            <person name="Lindquist E."/>
            <person name="Lucas S.M."/>
            <person name="Mead P.E."/>
            <person name="Mitros T."/>
            <person name="Ogino H."/>
            <person name="Ohta Y."/>
            <person name="Poliakov A.V."/>
            <person name="Pollet N."/>
            <person name="Robert J."/>
            <person name="Salamov A."/>
            <person name="Sater A.K."/>
            <person name="Schmutz J."/>
            <person name="Terry A."/>
            <person name="Vize P.D."/>
            <person name="Warren W.C."/>
            <person name="Wells D."/>
            <person name="Wills A."/>
            <person name="Wilson R.K."/>
            <person name="Zimmerman L.B."/>
            <person name="Zorn A.M."/>
            <person name="Grainger R."/>
            <person name="Grammer T."/>
            <person name="Khokha M.K."/>
            <person name="Richardson P.M."/>
            <person name="Rokhsar D.S."/>
        </authorList>
    </citation>
    <scope>NUCLEOTIDE SEQUENCE [LARGE SCALE GENOMIC DNA]</scope>
    <source>
        <strain evidence="7">Nigerian</strain>
    </source>
</reference>
<dbReference type="PANTHER" id="PTHR23183:SF0">
    <property type="entry name" value="NUCLEOLAR PROTEIN 14"/>
    <property type="match status" value="1"/>
</dbReference>
<keyword evidence="5" id="KW-0539">Nucleus</keyword>
<comment type="function">
    <text evidence="6">Involved in nucleolar processing of pre-18S ribosomal RNA. Has a role in the nuclear export of 40S pre-ribosomal subunit to the cytoplasm.</text>
</comment>
<dbReference type="Bgee" id="ENSXETG00000039877">
    <property type="expression patterns" value="Expressed in ovary and 8 other cell types or tissues"/>
</dbReference>
<dbReference type="InParanoid" id="A0A6I8SWJ8"/>
<protein>
    <submittedName>
        <fullName evidence="7">Uncharacterized protein</fullName>
    </submittedName>
</protein>
<name>A0A6I8SWJ8_XENTR</name>
<evidence type="ECO:0000256" key="2">
    <source>
        <dbReference type="ARBA" id="ARBA00007466"/>
    </source>
</evidence>
<evidence type="ECO:0000256" key="4">
    <source>
        <dbReference type="ARBA" id="ARBA00022552"/>
    </source>
</evidence>
<dbReference type="GO" id="GO:0006364">
    <property type="term" value="P:rRNA processing"/>
    <property type="evidence" value="ECO:0007669"/>
    <property type="project" value="UniProtKB-KW"/>
</dbReference>
<dbReference type="InterPro" id="IPR007276">
    <property type="entry name" value="Nop14"/>
</dbReference>
<proteinExistence type="inferred from homology"/>
<dbReference type="PANTHER" id="PTHR23183">
    <property type="entry name" value="NOP14"/>
    <property type="match status" value="1"/>
</dbReference>
<evidence type="ECO:0000256" key="3">
    <source>
        <dbReference type="ARBA" id="ARBA00022517"/>
    </source>
</evidence>
<sequence length="131" mass="14774">MGKSAGKKGKPPAAAAARVIAQKARTEIRDNPFEVKINKQKFNVLGRKTGKHDLGLPGVSESKALKRRKDTILVEYQRRGKVSVFMDKKTLYNLNEEEELTHYGQSLANSEKLNDTVDRALSGDYRHIYLM</sequence>
<keyword evidence="4" id="KW-0698">rRNA processing</keyword>
<keyword evidence="3" id="KW-0690">Ribosome biogenesis</keyword>
<dbReference type="AlphaFoldDB" id="A0A6I8SWJ8"/>
<reference evidence="7" key="2">
    <citation type="submission" date="2020-05" db="UniProtKB">
        <authorList>
            <consortium name="Ensembl"/>
        </authorList>
    </citation>
    <scope>IDENTIFICATION</scope>
</reference>
<evidence type="ECO:0000256" key="1">
    <source>
        <dbReference type="ARBA" id="ARBA00004604"/>
    </source>
</evidence>
<dbReference type="GO" id="GO:0032040">
    <property type="term" value="C:small-subunit processome"/>
    <property type="evidence" value="ECO:0007669"/>
    <property type="project" value="InterPro"/>
</dbReference>